<accession>A0A820YQ48</accession>
<comment type="caution">
    <text evidence="1">The sequence shown here is derived from an EMBL/GenBank/DDBJ whole genome shotgun (WGS) entry which is preliminary data.</text>
</comment>
<organism evidence="1 2">
    <name type="scientific">Rotaria magnacalcarata</name>
    <dbReference type="NCBI Taxonomy" id="392030"/>
    <lineage>
        <taxon>Eukaryota</taxon>
        <taxon>Metazoa</taxon>
        <taxon>Spiralia</taxon>
        <taxon>Gnathifera</taxon>
        <taxon>Rotifera</taxon>
        <taxon>Eurotatoria</taxon>
        <taxon>Bdelloidea</taxon>
        <taxon>Philodinida</taxon>
        <taxon>Philodinidae</taxon>
        <taxon>Rotaria</taxon>
    </lineage>
</organism>
<keyword evidence="2" id="KW-1185">Reference proteome</keyword>
<sequence>YRSENPCLLICFHMDMIRTPPWGPQSSDLCASRKSA</sequence>
<feature type="non-terminal residue" evidence="1">
    <location>
        <position position="1"/>
    </location>
</feature>
<evidence type="ECO:0000313" key="2">
    <source>
        <dbReference type="Proteomes" id="UP000663866"/>
    </source>
</evidence>
<dbReference type="Proteomes" id="UP000663866">
    <property type="component" value="Unassembled WGS sequence"/>
</dbReference>
<gene>
    <name evidence="1" type="ORF">OVN521_LOCUS43250</name>
</gene>
<name>A0A820YQ48_9BILA</name>
<dbReference type="AlphaFoldDB" id="A0A820YQ48"/>
<protein>
    <submittedName>
        <fullName evidence="1">Uncharacterized protein</fullName>
    </submittedName>
</protein>
<evidence type="ECO:0000313" key="1">
    <source>
        <dbReference type="EMBL" id="CAF4551856.1"/>
    </source>
</evidence>
<dbReference type="EMBL" id="CAJOBG010061388">
    <property type="protein sequence ID" value="CAF4551856.1"/>
    <property type="molecule type" value="Genomic_DNA"/>
</dbReference>
<reference evidence="1" key="1">
    <citation type="submission" date="2021-02" db="EMBL/GenBank/DDBJ databases">
        <authorList>
            <person name="Nowell W R."/>
        </authorList>
    </citation>
    <scope>NUCLEOTIDE SEQUENCE</scope>
</reference>
<proteinExistence type="predicted"/>